<organism evidence="3 4">
    <name type="scientific">Novosphingobium silvae</name>
    <dbReference type="NCBI Taxonomy" id="2692619"/>
    <lineage>
        <taxon>Bacteria</taxon>
        <taxon>Pseudomonadati</taxon>
        <taxon>Pseudomonadota</taxon>
        <taxon>Alphaproteobacteria</taxon>
        <taxon>Sphingomonadales</taxon>
        <taxon>Sphingomonadaceae</taxon>
        <taxon>Novosphingobium</taxon>
    </lineage>
</organism>
<feature type="transmembrane region" description="Helical" evidence="1">
    <location>
        <begin position="195"/>
        <end position="216"/>
    </location>
</feature>
<feature type="transmembrane region" description="Helical" evidence="1">
    <location>
        <begin position="164"/>
        <end position="183"/>
    </location>
</feature>
<feature type="transmembrane region" description="Helical" evidence="1">
    <location>
        <begin position="254"/>
        <end position="274"/>
    </location>
</feature>
<dbReference type="Pfam" id="PF00892">
    <property type="entry name" value="EamA"/>
    <property type="match status" value="2"/>
</dbReference>
<dbReference type="AlphaFoldDB" id="A0A7X4K7X9"/>
<dbReference type="RefSeq" id="WP_160986327.1">
    <property type="nucleotide sequence ID" value="NZ_WVTD01000009.1"/>
</dbReference>
<gene>
    <name evidence="3" type="ORF">GR702_13065</name>
</gene>
<keyword evidence="1" id="KW-0812">Transmembrane</keyword>
<feature type="domain" description="EamA" evidence="2">
    <location>
        <begin position="26"/>
        <end position="154"/>
    </location>
</feature>
<dbReference type="InterPro" id="IPR000620">
    <property type="entry name" value="EamA_dom"/>
</dbReference>
<evidence type="ECO:0000313" key="4">
    <source>
        <dbReference type="Proteomes" id="UP000465810"/>
    </source>
</evidence>
<comment type="caution">
    <text evidence="3">The sequence shown here is derived from an EMBL/GenBank/DDBJ whole genome shotgun (WGS) entry which is preliminary data.</text>
</comment>
<sequence length="305" mass="31669">MSTTPATIPPTAASSSAPDWTPRHLLALLAANAALALGAWFVRLSDTGPIAAGFWRLTLALPVLYLLATREPASQRRMGPGLLALVIGAGVFFALDLAAWHFGLVRTKLGNASLFGNSGSLIVMVWGLFVARRAPRVLEIAAIGAALGGAALLMGGSLEIGHANLVGDLFCVLGGVFYAVYIIMLNGAREKLGQYSMLAVSTTASAPVMLLVAVAMGEAIWPHNWTPLIALAISSQLIGQGFLIYSLRHFTPLVIGLALMTQPALTATVGWFAFGETLSATDVVGMVLLAAALALAKAGDRPAKA</sequence>
<feature type="transmembrane region" description="Helical" evidence="1">
    <location>
        <begin position="114"/>
        <end position="131"/>
    </location>
</feature>
<accession>A0A7X4K7X9</accession>
<feature type="transmembrane region" description="Helical" evidence="1">
    <location>
        <begin position="228"/>
        <end position="247"/>
    </location>
</feature>
<protein>
    <submittedName>
        <fullName evidence="3">EamA family transporter</fullName>
    </submittedName>
</protein>
<keyword evidence="4" id="KW-1185">Reference proteome</keyword>
<evidence type="ECO:0000256" key="1">
    <source>
        <dbReference type="SAM" id="Phobius"/>
    </source>
</evidence>
<keyword evidence="1" id="KW-0472">Membrane</keyword>
<dbReference type="PANTHER" id="PTHR22911:SF76">
    <property type="entry name" value="EAMA DOMAIN-CONTAINING PROTEIN"/>
    <property type="match status" value="1"/>
</dbReference>
<dbReference type="EMBL" id="WVTD01000009">
    <property type="protein sequence ID" value="MYL98694.1"/>
    <property type="molecule type" value="Genomic_DNA"/>
</dbReference>
<name>A0A7X4K7X9_9SPHN</name>
<feature type="transmembrane region" description="Helical" evidence="1">
    <location>
        <begin position="48"/>
        <end position="68"/>
    </location>
</feature>
<feature type="transmembrane region" description="Helical" evidence="1">
    <location>
        <begin position="80"/>
        <end position="102"/>
    </location>
</feature>
<feature type="transmembrane region" description="Helical" evidence="1">
    <location>
        <begin position="138"/>
        <end position="158"/>
    </location>
</feature>
<reference evidence="3 4" key="1">
    <citation type="submission" date="2019-12" db="EMBL/GenBank/DDBJ databases">
        <authorList>
            <person name="Feng G."/>
            <person name="Zhu H."/>
        </authorList>
    </citation>
    <scope>NUCLEOTIDE SEQUENCE [LARGE SCALE GENOMIC DNA]</scope>
    <source>
        <strain evidence="3 4">FGD1</strain>
    </source>
</reference>
<feature type="domain" description="EamA" evidence="2">
    <location>
        <begin position="166"/>
        <end position="295"/>
    </location>
</feature>
<dbReference type="Proteomes" id="UP000465810">
    <property type="component" value="Unassembled WGS sequence"/>
</dbReference>
<dbReference type="SUPFAM" id="SSF103481">
    <property type="entry name" value="Multidrug resistance efflux transporter EmrE"/>
    <property type="match status" value="2"/>
</dbReference>
<evidence type="ECO:0000259" key="2">
    <source>
        <dbReference type="Pfam" id="PF00892"/>
    </source>
</evidence>
<dbReference type="InterPro" id="IPR037185">
    <property type="entry name" value="EmrE-like"/>
</dbReference>
<keyword evidence="1" id="KW-1133">Transmembrane helix</keyword>
<dbReference type="PANTHER" id="PTHR22911">
    <property type="entry name" value="ACYL-MALONYL CONDENSING ENZYME-RELATED"/>
    <property type="match status" value="1"/>
</dbReference>
<evidence type="ECO:0000313" key="3">
    <source>
        <dbReference type="EMBL" id="MYL98694.1"/>
    </source>
</evidence>
<proteinExistence type="predicted"/>
<feature type="transmembrane region" description="Helical" evidence="1">
    <location>
        <begin position="25"/>
        <end position="42"/>
    </location>
</feature>
<dbReference type="GO" id="GO:0016020">
    <property type="term" value="C:membrane"/>
    <property type="evidence" value="ECO:0007669"/>
    <property type="project" value="InterPro"/>
</dbReference>
<feature type="transmembrane region" description="Helical" evidence="1">
    <location>
        <begin position="280"/>
        <end position="299"/>
    </location>
</feature>